<dbReference type="Gene3D" id="1.10.630.10">
    <property type="entry name" value="Cytochrome P450"/>
    <property type="match status" value="1"/>
</dbReference>
<keyword evidence="7 9" id="KW-0503">Monooxygenase</keyword>
<dbReference type="PROSITE" id="PS00086">
    <property type="entry name" value="CYTOCHROME_P450"/>
    <property type="match status" value="1"/>
</dbReference>
<dbReference type="GO" id="GO:0020037">
    <property type="term" value="F:heme binding"/>
    <property type="evidence" value="ECO:0007669"/>
    <property type="project" value="InterPro"/>
</dbReference>
<evidence type="ECO:0000256" key="1">
    <source>
        <dbReference type="ARBA" id="ARBA00001971"/>
    </source>
</evidence>
<dbReference type="Proteomes" id="UP000030651">
    <property type="component" value="Unassembled WGS sequence"/>
</dbReference>
<dbReference type="RefSeq" id="XP_007829244.1">
    <property type="nucleotide sequence ID" value="XM_007831053.1"/>
</dbReference>
<dbReference type="KEGG" id="pfy:PFICI_02472"/>
<evidence type="ECO:0000256" key="6">
    <source>
        <dbReference type="ARBA" id="ARBA00023004"/>
    </source>
</evidence>
<evidence type="ECO:0000256" key="2">
    <source>
        <dbReference type="ARBA" id="ARBA00010617"/>
    </source>
</evidence>
<evidence type="ECO:0000256" key="8">
    <source>
        <dbReference type="PIRSR" id="PIRSR602403-1"/>
    </source>
</evidence>
<evidence type="ECO:0000256" key="5">
    <source>
        <dbReference type="ARBA" id="ARBA00023002"/>
    </source>
</evidence>
<dbReference type="Pfam" id="PF00067">
    <property type="entry name" value="p450"/>
    <property type="match status" value="1"/>
</dbReference>
<dbReference type="GeneID" id="19267485"/>
<feature type="binding site" description="axial binding residue" evidence="8">
    <location>
        <position position="370"/>
    </location>
    <ligand>
        <name>heme</name>
        <dbReference type="ChEBI" id="CHEBI:30413"/>
    </ligand>
    <ligandPart>
        <name>Fe</name>
        <dbReference type="ChEBI" id="CHEBI:18248"/>
    </ligandPart>
</feature>
<organism evidence="10 11">
    <name type="scientific">Pestalotiopsis fici (strain W106-1 / CGMCC3.15140)</name>
    <dbReference type="NCBI Taxonomy" id="1229662"/>
    <lineage>
        <taxon>Eukaryota</taxon>
        <taxon>Fungi</taxon>
        <taxon>Dikarya</taxon>
        <taxon>Ascomycota</taxon>
        <taxon>Pezizomycotina</taxon>
        <taxon>Sordariomycetes</taxon>
        <taxon>Xylariomycetidae</taxon>
        <taxon>Amphisphaeriales</taxon>
        <taxon>Sporocadaceae</taxon>
        <taxon>Pestalotiopsis</taxon>
    </lineage>
</organism>
<evidence type="ECO:0000256" key="4">
    <source>
        <dbReference type="ARBA" id="ARBA00022723"/>
    </source>
</evidence>
<dbReference type="HOGENOM" id="CLU_022195_0_1_1"/>
<dbReference type="SUPFAM" id="SSF48264">
    <property type="entry name" value="Cytochrome P450"/>
    <property type="match status" value="1"/>
</dbReference>
<protein>
    <submittedName>
        <fullName evidence="10">Uncharacterized protein</fullName>
    </submittedName>
</protein>
<keyword evidence="3 8" id="KW-0349">Heme</keyword>
<keyword evidence="11" id="KW-1185">Reference proteome</keyword>
<name>W3XG93_PESFW</name>
<dbReference type="PANTHER" id="PTHR46206">
    <property type="entry name" value="CYTOCHROME P450"/>
    <property type="match status" value="1"/>
</dbReference>
<proteinExistence type="inferred from homology"/>
<dbReference type="PANTHER" id="PTHR46206:SF2">
    <property type="entry name" value="CYTOCHROME P450 MONOOXYGENASE AUSG-RELATED"/>
    <property type="match status" value="1"/>
</dbReference>
<evidence type="ECO:0000313" key="10">
    <source>
        <dbReference type="EMBL" id="ETS84447.1"/>
    </source>
</evidence>
<comment type="cofactor">
    <cofactor evidence="1 8">
        <name>heme</name>
        <dbReference type="ChEBI" id="CHEBI:30413"/>
    </cofactor>
</comment>
<dbReference type="AlphaFoldDB" id="W3XG93"/>
<dbReference type="OrthoDB" id="1844152at2759"/>
<dbReference type="InParanoid" id="W3XG93"/>
<comment type="similarity">
    <text evidence="2 9">Belongs to the cytochrome P450 family.</text>
</comment>
<keyword evidence="6 8" id="KW-0408">Iron</keyword>
<evidence type="ECO:0000256" key="9">
    <source>
        <dbReference type="RuleBase" id="RU000461"/>
    </source>
</evidence>
<dbReference type="GO" id="GO:0005506">
    <property type="term" value="F:iron ion binding"/>
    <property type="evidence" value="ECO:0007669"/>
    <property type="project" value="InterPro"/>
</dbReference>
<reference evidence="11" key="1">
    <citation type="journal article" date="2015" name="BMC Genomics">
        <title>Genomic and transcriptomic analysis of the endophytic fungus Pestalotiopsis fici reveals its lifestyle and high potential for synthesis of natural products.</title>
        <authorList>
            <person name="Wang X."/>
            <person name="Zhang X."/>
            <person name="Liu L."/>
            <person name="Xiang M."/>
            <person name="Wang W."/>
            <person name="Sun X."/>
            <person name="Che Y."/>
            <person name="Guo L."/>
            <person name="Liu G."/>
            <person name="Guo L."/>
            <person name="Wang C."/>
            <person name="Yin W.B."/>
            <person name="Stadler M."/>
            <person name="Zhang X."/>
            <person name="Liu X."/>
        </authorList>
    </citation>
    <scope>NUCLEOTIDE SEQUENCE [LARGE SCALE GENOMIC DNA]</scope>
    <source>
        <strain evidence="11">W106-1 / CGMCC3.15140</strain>
    </source>
</reference>
<dbReference type="EMBL" id="KI912110">
    <property type="protein sequence ID" value="ETS84447.1"/>
    <property type="molecule type" value="Genomic_DNA"/>
</dbReference>
<keyword evidence="4 8" id="KW-0479">Metal-binding</keyword>
<dbReference type="InterPro" id="IPR001128">
    <property type="entry name" value="Cyt_P450"/>
</dbReference>
<dbReference type="CDD" id="cd11041">
    <property type="entry name" value="CYP503A1-like"/>
    <property type="match status" value="1"/>
</dbReference>
<dbReference type="InterPro" id="IPR017972">
    <property type="entry name" value="Cyt_P450_CS"/>
</dbReference>
<gene>
    <name evidence="10" type="ORF">PFICI_02472</name>
</gene>
<dbReference type="GO" id="GO:0004497">
    <property type="term" value="F:monooxygenase activity"/>
    <property type="evidence" value="ECO:0007669"/>
    <property type="project" value="UniProtKB-KW"/>
</dbReference>
<dbReference type="GO" id="GO:0016705">
    <property type="term" value="F:oxidoreductase activity, acting on paired donors, with incorporation or reduction of molecular oxygen"/>
    <property type="evidence" value="ECO:0007669"/>
    <property type="project" value="InterPro"/>
</dbReference>
<accession>W3XG93</accession>
<dbReference type="PRINTS" id="PR00465">
    <property type="entry name" value="EP450IV"/>
</dbReference>
<evidence type="ECO:0000313" key="11">
    <source>
        <dbReference type="Proteomes" id="UP000030651"/>
    </source>
</evidence>
<keyword evidence="5 9" id="KW-0560">Oxidoreductase</keyword>
<evidence type="ECO:0000256" key="3">
    <source>
        <dbReference type="ARBA" id="ARBA00022617"/>
    </source>
</evidence>
<evidence type="ECO:0000256" key="7">
    <source>
        <dbReference type="ARBA" id="ARBA00023033"/>
    </source>
</evidence>
<dbReference type="eggNOG" id="KOG0159">
    <property type="taxonomic scope" value="Eukaryota"/>
</dbReference>
<dbReference type="InterPro" id="IPR036396">
    <property type="entry name" value="Cyt_P450_sf"/>
</dbReference>
<dbReference type="InterPro" id="IPR002403">
    <property type="entry name" value="Cyt_P450_E_grp-IV"/>
</dbReference>
<sequence>MSGTGPKIVLPARYADEIKNIPSLSLMKAFAPDFFINYPGFEGHKQSYHDDKLIQDTVRIKLTQSLGLVTEDLVDETVDSINCAIGQHPEWTSRNLKDDMTEIVARLSSRVFLGLPLCRNERWLKISKAYTMDTFIVAHVMRLVPSIARPIAYWFIPQSATLRKAVRDAHKLIDPEVQRRIDKVRQAQAAGQKPPKVADSLGWMYQVATKPDTDYVAAQLALTMAAIHTTTETSSAALLDLCEYPEVAEKLRSEVIQVIGEHGWSKTALYKLTLMDSFLKESQRVRPMSITSMNRYVEQQVTLSDGTVLPKGSRLMIAANFMDPEVYDEPEKFDAERFVKKRQESGQENSWQLATTTPEYTLFGHGQHACPGRFFAINELKVLLCHLLLKYEWRFNPEKGRMSPRFIANTKAIAGETEIQYDGSHHSSPNVPTLEACLYRCLAFSCDTVPKAASIDCSSYHIKGNGICVHTLDR</sequence>
<dbReference type="OMA" id="PRFIANT"/>